<gene>
    <name evidence="1" type="ORF">COLO4_33774</name>
</gene>
<evidence type="ECO:0000313" key="1">
    <source>
        <dbReference type="EMBL" id="OMO60697.1"/>
    </source>
</evidence>
<proteinExistence type="predicted"/>
<dbReference type="Proteomes" id="UP000187203">
    <property type="component" value="Unassembled WGS sequence"/>
</dbReference>
<name>A0A1R3GRM6_9ROSI</name>
<organism evidence="1 2">
    <name type="scientific">Corchorus olitorius</name>
    <dbReference type="NCBI Taxonomy" id="93759"/>
    <lineage>
        <taxon>Eukaryota</taxon>
        <taxon>Viridiplantae</taxon>
        <taxon>Streptophyta</taxon>
        <taxon>Embryophyta</taxon>
        <taxon>Tracheophyta</taxon>
        <taxon>Spermatophyta</taxon>
        <taxon>Magnoliopsida</taxon>
        <taxon>eudicotyledons</taxon>
        <taxon>Gunneridae</taxon>
        <taxon>Pentapetalae</taxon>
        <taxon>rosids</taxon>
        <taxon>malvids</taxon>
        <taxon>Malvales</taxon>
        <taxon>Malvaceae</taxon>
        <taxon>Grewioideae</taxon>
        <taxon>Apeibeae</taxon>
        <taxon>Corchorus</taxon>
    </lineage>
</organism>
<keyword evidence="2" id="KW-1185">Reference proteome</keyword>
<evidence type="ECO:0000313" key="2">
    <source>
        <dbReference type="Proteomes" id="UP000187203"/>
    </source>
</evidence>
<sequence>MAKPPQLGLMPKPPQLGLVLKDSCRSSRSNTPTTQVAVWRPFTSLCGARRRTYAVATEHRQTEPPSTIPQTPTALGCRPTDSANLVTAAPLSPTSYSCLPTSKSMLEEGSSP</sequence>
<dbReference type="EMBL" id="AWUE01021840">
    <property type="protein sequence ID" value="OMO60697.1"/>
    <property type="molecule type" value="Genomic_DNA"/>
</dbReference>
<dbReference type="AlphaFoldDB" id="A0A1R3GRM6"/>
<accession>A0A1R3GRM6</accession>
<protein>
    <submittedName>
        <fullName evidence="1">Uncharacterized protein</fullName>
    </submittedName>
</protein>
<reference evidence="2" key="1">
    <citation type="submission" date="2013-09" db="EMBL/GenBank/DDBJ databases">
        <title>Corchorus olitorius genome sequencing.</title>
        <authorList>
            <person name="Alam M."/>
            <person name="Haque M.S."/>
            <person name="Islam M.S."/>
            <person name="Emdad E.M."/>
            <person name="Islam M.M."/>
            <person name="Ahmed B."/>
            <person name="Halim A."/>
            <person name="Hossen Q.M.M."/>
            <person name="Hossain M.Z."/>
            <person name="Ahmed R."/>
            <person name="Khan M.M."/>
            <person name="Islam R."/>
            <person name="Rashid M.M."/>
            <person name="Khan S.A."/>
            <person name="Rahman M.S."/>
            <person name="Alam M."/>
            <person name="Yahiya A.S."/>
            <person name="Khan M.S."/>
            <person name="Azam M.S."/>
            <person name="Haque T."/>
            <person name="Lashkar M.Z.H."/>
            <person name="Akhand A.I."/>
            <person name="Morshed G."/>
            <person name="Roy S."/>
            <person name="Uddin K.S."/>
            <person name="Rabeya T."/>
            <person name="Hossain A.S."/>
            <person name="Chowdhury A."/>
            <person name="Snigdha A.R."/>
            <person name="Mortoza M.S."/>
            <person name="Matin S.A."/>
            <person name="Hoque S.M.E."/>
            <person name="Islam M.K."/>
            <person name="Roy D.K."/>
            <person name="Haider R."/>
            <person name="Moosa M.M."/>
            <person name="Elias S.M."/>
            <person name="Hasan A.M."/>
            <person name="Jahan S."/>
            <person name="Shafiuddin M."/>
            <person name="Mahmood N."/>
            <person name="Shommy N.S."/>
        </authorList>
    </citation>
    <scope>NUCLEOTIDE SEQUENCE [LARGE SCALE GENOMIC DNA]</scope>
    <source>
        <strain evidence="2">cv. O-4</strain>
    </source>
</reference>
<comment type="caution">
    <text evidence="1">The sequence shown here is derived from an EMBL/GenBank/DDBJ whole genome shotgun (WGS) entry which is preliminary data.</text>
</comment>